<evidence type="ECO:0000313" key="6">
    <source>
        <dbReference type="Proteomes" id="UP001157006"/>
    </source>
</evidence>
<dbReference type="InterPro" id="IPR013802">
    <property type="entry name" value="Formiminotransferase_C"/>
</dbReference>
<evidence type="ECO:0000256" key="2">
    <source>
        <dbReference type="ARBA" id="ARBA00022679"/>
    </source>
</evidence>
<dbReference type="InterPro" id="IPR051623">
    <property type="entry name" value="FTCD"/>
</dbReference>
<dbReference type="EMBL" id="OX451735">
    <property type="protein sequence ID" value="CAI8592642.1"/>
    <property type="molecule type" value="Genomic_DNA"/>
</dbReference>
<feature type="domain" description="Formiminotransferase C-terminal subdomain" evidence="3">
    <location>
        <begin position="216"/>
        <end position="307"/>
    </location>
</feature>
<dbReference type="SUPFAM" id="SSF55116">
    <property type="entry name" value="Formiminotransferase domain of formiminotransferase-cyclodeaminase"/>
    <property type="match status" value="2"/>
</dbReference>
<protein>
    <recommendedName>
        <fullName evidence="1">glutamate formimidoyltransferase</fullName>
        <ecNumber evidence="1">2.1.2.5</ecNumber>
    </recommendedName>
</protein>
<feature type="domain" description="Formiminotransferase N-terminal subdomain" evidence="4">
    <location>
        <begin position="18"/>
        <end position="213"/>
    </location>
</feature>
<sequence>MALNYTTKEQKKMVDQSMLLCCKFFISEGRNTATLDAVERAARSNSETVIVNKFHDRTYNRARYNLVSYVLHDSTGNVIYSPLHQSVVAMAEAAFNAIDLELQDGAHPRLGAVDDIVFHPLARASMDDAAWLAKAVAADIGNQFNVPVFLYAAAHPTGKQLDTIRRELGYYRPNFMGNQWAGWTIPDILPQTPDKGPMVVSKSKGISTIGAQSWVTLYNVPLLSSDVSAAKRIARKVSTRGGGLPMVQTLGIVCGDSTEVACMLLEPNRIGADRVQSLVEMLAEQEGLDVETGYYTDLSPEMIVEQYMNLTSAKKSSP</sequence>
<accession>A0AAV0Z4G3</accession>
<evidence type="ECO:0000259" key="3">
    <source>
        <dbReference type="SMART" id="SM01221"/>
    </source>
</evidence>
<dbReference type="SMART" id="SM01221">
    <property type="entry name" value="FTCD"/>
    <property type="match status" value="1"/>
</dbReference>
<name>A0AAV0Z4G3_VICFA</name>
<dbReference type="Gene3D" id="3.30.70.670">
    <property type="entry name" value="Formiminotransferase, C-terminal subdomain"/>
    <property type="match status" value="1"/>
</dbReference>
<evidence type="ECO:0000256" key="1">
    <source>
        <dbReference type="ARBA" id="ARBA00012252"/>
    </source>
</evidence>
<dbReference type="AlphaFoldDB" id="A0AAV0Z4G3"/>
<dbReference type="InterPro" id="IPR037064">
    <property type="entry name" value="Formiminotransferase_N_sf"/>
</dbReference>
<dbReference type="PANTHER" id="PTHR12234:SF5">
    <property type="entry name" value="PUTATIVE, EXPRESSED-RELATED"/>
    <property type="match status" value="1"/>
</dbReference>
<dbReference type="Pfam" id="PF07837">
    <property type="entry name" value="FTCD_N"/>
    <property type="match status" value="1"/>
</dbReference>
<dbReference type="InterPro" id="IPR012886">
    <property type="entry name" value="Formiminotransferase_N"/>
</dbReference>
<dbReference type="Proteomes" id="UP001157006">
    <property type="component" value="Chromosome 1S"/>
</dbReference>
<evidence type="ECO:0000313" key="5">
    <source>
        <dbReference type="EMBL" id="CAI8592642.1"/>
    </source>
</evidence>
<dbReference type="InterPro" id="IPR037070">
    <property type="entry name" value="Formiminotransferase_C_sf"/>
</dbReference>
<dbReference type="PANTHER" id="PTHR12234">
    <property type="entry name" value="FORMIMINOTRANSFERASE-CYCLODEAMINASE"/>
    <property type="match status" value="1"/>
</dbReference>
<dbReference type="GO" id="GO:0030409">
    <property type="term" value="F:glutamate formimidoyltransferase activity"/>
    <property type="evidence" value="ECO:0007669"/>
    <property type="project" value="UniProtKB-EC"/>
</dbReference>
<keyword evidence="2" id="KW-0808">Transferase</keyword>
<keyword evidence="6" id="KW-1185">Reference proteome</keyword>
<evidence type="ECO:0000259" key="4">
    <source>
        <dbReference type="SMART" id="SM01222"/>
    </source>
</evidence>
<dbReference type="InterPro" id="IPR022384">
    <property type="entry name" value="FormiminoTrfase_cat_dom_sf"/>
</dbReference>
<organism evidence="5 6">
    <name type="scientific">Vicia faba</name>
    <name type="common">Broad bean</name>
    <name type="synonym">Faba vulgaris</name>
    <dbReference type="NCBI Taxonomy" id="3906"/>
    <lineage>
        <taxon>Eukaryota</taxon>
        <taxon>Viridiplantae</taxon>
        <taxon>Streptophyta</taxon>
        <taxon>Embryophyta</taxon>
        <taxon>Tracheophyta</taxon>
        <taxon>Spermatophyta</taxon>
        <taxon>Magnoliopsida</taxon>
        <taxon>eudicotyledons</taxon>
        <taxon>Gunneridae</taxon>
        <taxon>Pentapetalae</taxon>
        <taxon>rosids</taxon>
        <taxon>fabids</taxon>
        <taxon>Fabales</taxon>
        <taxon>Fabaceae</taxon>
        <taxon>Papilionoideae</taxon>
        <taxon>50 kb inversion clade</taxon>
        <taxon>NPAAA clade</taxon>
        <taxon>Hologalegina</taxon>
        <taxon>IRL clade</taxon>
        <taxon>Fabeae</taxon>
        <taxon>Vicia</taxon>
    </lineage>
</organism>
<dbReference type="SMART" id="SM01222">
    <property type="entry name" value="FTCD_N"/>
    <property type="match status" value="1"/>
</dbReference>
<reference evidence="5 6" key="1">
    <citation type="submission" date="2023-01" db="EMBL/GenBank/DDBJ databases">
        <authorList>
            <person name="Kreplak J."/>
        </authorList>
    </citation>
    <scope>NUCLEOTIDE SEQUENCE [LARGE SCALE GENOMIC DNA]</scope>
</reference>
<gene>
    <name evidence="5" type="ORF">VFH_I050600</name>
</gene>
<dbReference type="GO" id="GO:0005542">
    <property type="term" value="F:folic acid binding"/>
    <property type="evidence" value="ECO:0007669"/>
    <property type="project" value="InterPro"/>
</dbReference>
<proteinExistence type="predicted"/>
<dbReference type="EC" id="2.1.2.5" evidence="1"/>
<dbReference type="Gene3D" id="3.30.990.10">
    <property type="entry name" value="Formiminotransferase, N-terminal subdomain"/>
    <property type="match status" value="1"/>
</dbReference>